<reference evidence="1" key="1">
    <citation type="journal article" date="2012" name="Environ. Microbiol.">
        <title>Genomic content of uncultured Bacteroidetes from contrasting oceanic provinces in the North Atlantic Ocean.</title>
        <authorList>
            <person name="Gomez-Pereira P.R."/>
            <person name="Schuler M."/>
            <person name="Fuchs B.M."/>
            <person name="Bennke C."/>
            <person name="Teeling H."/>
            <person name="Waldmann J."/>
            <person name="Richter M."/>
            <person name="Barbe V."/>
            <person name="Bataille E."/>
            <person name="Glockner F.O."/>
            <person name="Amann R."/>
        </authorList>
    </citation>
    <scope>NUCLEOTIDE SEQUENCE</scope>
</reference>
<sequence>MTKFLELTYYNNRDYTFPNYLKPTIEKSLVGIQTHYIDLSNSQYGEQVFNLFHKKTDLDLINNLIDSHGVFFEKFLARKLRHRIHSYFNDDKNSLKLLDSCKSYYGISENKNNLVNRVKHDFMKVTLIRLNNDTLYKKFKNFVQEKSLTRKCALCSREYKPINLPDWVYYGSNGNDKICYECPTAKSQNKKELKRLINELINVLNFIPNADFNPINNNFSSRVNKSNWIKVCEIIFEMGIQGNDTLSSESIFKKKFGSWFKALVYSNVLPNGLMQTGRGFRCMGKSGNECNSLDEMFIDNWLFDNNINSIKEPLYPKHPVYNKSGRRRADWKVGDYFIEYFGLQGEEVYDKKTREKLILADILDLNLIPIYPSDLNKISEKLSFLKKSSSKRNPL</sequence>
<gene>
    <name evidence="1" type="ORF">VIS_S18BLA30023</name>
</gene>
<name>H6REV3_9FLAO</name>
<accession>H6REV3</accession>
<organism evidence="1">
    <name type="scientific">uncultured Dokdonia sp</name>
    <dbReference type="NCBI Taxonomy" id="575653"/>
    <lineage>
        <taxon>Bacteria</taxon>
        <taxon>Pseudomonadati</taxon>
        <taxon>Bacteroidota</taxon>
        <taxon>Flavobacteriia</taxon>
        <taxon>Flavobacteriales</taxon>
        <taxon>Flavobacteriaceae</taxon>
        <taxon>Dokdonia</taxon>
        <taxon>environmental samples</taxon>
    </lineage>
</organism>
<dbReference type="AlphaFoldDB" id="H6REV3"/>
<reference evidence="1" key="2">
    <citation type="submission" date="2012-02" db="EMBL/GenBank/DDBJ databases">
        <authorList>
            <person name="Genoscope - CEA"/>
        </authorList>
    </citation>
    <scope>NUCLEOTIDE SEQUENCE</scope>
</reference>
<dbReference type="EMBL" id="FO117583">
    <property type="protein sequence ID" value="CCF99564.1"/>
    <property type="molecule type" value="Genomic_DNA"/>
</dbReference>
<protein>
    <submittedName>
        <fullName evidence="1">Uncharacterized protein</fullName>
    </submittedName>
</protein>
<evidence type="ECO:0000313" key="1">
    <source>
        <dbReference type="EMBL" id="CCF99564.1"/>
    </source>
</evidence>
<proteinExistence type="predicted"/>